<dbReference type="Pfam" id="PF13883">
    <property type="entry name" value="CREG_beta-barrel"/>
    <property type="match status" value="1"/>
</dbReference>
<dbReference type="Pfam" id="PF10615">
    <property type="entry name" value="DUF2470"/>
    <property type="match status" value="1"/>
</dbReference>
<dbReference type="EMBL" id="JALJOT010000009">
    <property type="protein sequence ID" value="KAK9907452.1"/>
    <property type="molecule type" value="Genomic_DNA"/>
</dbReference>
<dbReference type="PANTHER" id="PTHR13343">
    <property type="entry name" value="CREG1 PROTEIN"/>
    <property type="match status" value="1"/>
</dbReference>
<feature type="domain" description="CREG-like beta-barrel" evidence="2">
    <location>
        <begin position="16"/>
        <end position="162"/>
    </location>
</feature>
<dbReference type="SUPFAM" id="SSF50475">
    <property type="entry name" value="FMN-binding split barrel"/>
    <property type="match status" value="1"/>
</dbReference>
<dbReference type="Gene3D" id="3.20.180.10">
    <property type="entry name" value="PNP-oxidase-like"/>
    <property type="match status" value="1"/>
</dbReference>
<accession>A0ABR2YL33</accession>
<evidence type="ECO:0000259" key="2">
    <source>
        <dbReference type="Pfam" id="PF13883"/>
    </source>
</evidence>
<dbReference type="CDD" id="cd07009">
    <property type="entry name" value="cupin_BLL0285-like"/>
    <property type="match status" value="1"/>
</dbReference>
<organism evidence="3 4">
    <name type="scientific">Coccomyxa subellipsoidea</name>
    <dbReference type="NCBI Taxonomy" id="248742"/>
    <lineage>
        <taxon>Eukaryota</taxon>
        <taxon>Viridiplantae</taxon>
        <taxon>Chlorophyta</taxon>
        <taxon>core chlorophytes</taxon>
        <taxon>Trebouxiophyceae</taxon>
        <taxon>Trebouxiophyceae incertae sedis</taxon>
        <taxon>Coccomyxaceae</taxon>
        <taxon>Coccomyxa</taxon>
    </lineage>
</organism>
<reference evidence="3 4" key="1">
    <citation type="journal article" date="2024" name="Nat. Commun.">
        <title>Phylogenomics reveals the evolutionary origins of lichenization in chlorophyte algae.</title>
        <authorList>
            <person name="Puginier C."/>
            <person name="Libourel C."/>
            <person name="Otte J."/>
            <person name="Skaloud P."/>
            <person name="Haon M."/>
            <person name="Grisel S."/>
            <person name="Petersen M."/>
            <person name="Berrin J.G."/>
            <person name="Delaux P.M."/>
            <person name="Dal Grande F."/>
            <person name="Keller J."/>
        </authorList>
    </citation>
    <scope>NUCLEOTIDE SEQUENCE [LARGE SCALE GENOMIC DNA]</scope>
    <source>
        <strain evidence="3 4">SAG 216-7</strain>
    </source>
</reference>
<proteinExistence type="predicted"/>
<feature type="domain" description="DUF2470" evidence="1">
    <location>
        <begin position="181"/>
        <end position="252"/>
    </location>
</feature>
<evidence type="ECO:0000313" key="3">
    <source>
        <dbReference type="EMBL" id="KAK9907452.1"/>
    </source>
</evidence>
<evidence type="ECO:0000259" key="1">
    <source>
        <dbReference type="Pfam" id="PF10615"/>
    </source>
</evidence>
<dbReference type="InterPro" id="IPR037119">
    <property type="entry name" value="Haem_oxidase_HugZ-like_sf"/>
</dbReference>
<evidence type="ECO:0000313" key="4">
    <source>
        <dbReference type="Proteomes" id="UP001491310"/>
    </source>
</evidence>
<comment type="caution">
    <text evidence="3">The sequence shown here is derived from an EMBL/GenBank/DDBJ whole genome shotgun (WGS) entry which is preliminary data.</text>
</comment>
<dbReference type="PANTHER" id="PTHR13343:SF22">
    <property type="entry name" value="GLUTAMYL-TRNA REDUCTASE-BINDING PROTEIN, CHLOROPLASTIC"/>
    <property type="match status" value="1"/>
</dbReference>
<dbReference type="Gene3D" id="2.30.110.10">
    <property type="entry name" value="Electron Transport, Fmn-binding Protein, Chain A"/>
    <property type="match status" value="1"/>
</dbReference>
<keyword evidence="4" id="KW-1185">Reference proteome</keyword>
<evidence type="ECO:0008006" key="5">
    <source>
        <dbReference type="Google" id="ProtNLM"/>
    </source>
</evidence>
<dbReference type="InterPro" id="IPR055343">
    <property type="entry name" value="CREG_beta-barrel"/>
</dbReference>
<dbReference type="InterPro" id="IPR019595">
    <property type="entry name" value="DUF2470"/>
</dbReference>
<name>A0ABR2YL33_9CHLO</name>
<gene>
    <name evidence="3" type="ORF">WJX75_004001</name>
</gene>
<dbReference type="InterPro" id="IPR012349">
    <property type="entry name" value="Split_barrel_FMN-bd"/>
</dbReference>
<protein>
    <recommendedName>
        <fullName evidence="5">DUF2470 domain-containing protein</fullName>
    </recommendedName>
</protein>
<sequence>MATLDAGTSAAQAVPTSAENARTIVDLVTHGTLATVGEDSVPLGTYASYVLDADGQPILRLRKQAVHTANILRNPRCSLFVQPEDMPARLLARVTLIGRVEKVDETTAAEATRRHALLHFGGVGVDAPQPTDLFYRLIIERCFYVGGMGSACKAEDLSAEEYKAAEADPLREHASALVDYQNKERVEDVLRIASFALGVPLERLEGAQLLWVDRLGIYLFAATVGGAGAQVVRVTFAREVTDERDAQSTLTMLAQIKNLDTRKQPGQCTVPSHSALPGLFNMSKSGEKDPDFPYTHLWVSADGETHITEAKMSGFELKKYAEDPQYVKEGPSPSKTVFTQLDAGLEQDLHPCPEVQFVVTLSGKWYVKATDGSVKVMGPGDVLFQDDVKKSPAKKTPGHWSGVVGDWPCQQMVIQVTRKPEVDKPGSL</sequence>
<dbReference type="Proteomes" id="UP001491310">
    <property type="component" value="Unassembled WGS sequence"/>
</dbReference>